<keyword evidence="2" id="KW-1185">Reference proteome</keyword>
<dbReference type="EMBL" id="PISD01000007">
    <property type="protein sequence ID" value="PKG30572.1"/>
    <property type="molecule type" value="Genomic_DNA"/>
</dbReference>
<evidence type="ECO:0000313" key="1">
    <source>
        <dbReference type="EMBL" id="PKG30572.1"/>
    </source>
</evidence>
<gene>
    <name evidence="1" type="ORF">CWS20_02875</name>
</gene>
<sequence length="590" mass="66245">MKVLSETFNKLVRAGHESVQFRQGQILNGRVMRFFPHDIAEVQIGNQRIIAQLNLPLTANESYWFEVQNSEGTIQLKVLTQDLNGKQDGALSGLLQQLNLPITKENQNLVQFFLKEQIPINAKTLQIAAHWVQDGQSIEEGMKAIKMIFERGWPLNEAIFKAVVSVQSEEPISPLLNKLRTQLTDLQHLNEAKALSNKIDQLFNSDRSQLQKSLLHNWLQGSASDSTTAFSLLQKIGAFPTDTTETNIIVNMIKSSMKANQLSESIGNALLDVIAKNQNSSLPSFLKALVDLERAVGESSSGKLTNVQSLLQSIRTSMTAFPVDEQRLNQFIREYMSSAGKINSININEGAALAITANDFIVKQTGLTSEEAKLFNHLHQNIMSQEINSSQLKDYLKNMMTSLGLSYEHGLADNIQHSRQEALKPLLIALLADEIPSGVKDTASALLNKLTGFQLLSQEIGPIQQLAMQIPFSLHNRATDLSIQWSGRRTEKGQIDSSHCRILFYLNMSKLDETIVDLHIQSRVVNITIINKHEWIETLAPPYIQQLKEQLNNQNYKLSSIRFFKEKKMVNEPKTAVIHEISSNGVDMRI</sequence>
<dbReference type="RefSeq" id="WP_066197097.1">
    <property type="nucleotide sequence ID" value="NZ_JARMMB010000037.1"/>
</dbReference>
<name>A0A2N0ZM30_9BACI</name>
<organism evidence="1 2">
    <name type="scientific">Cytobacillus horneckiae</name>
    <dbReference type="NCBI Taxonomy" id="549687"/>
    <lineage>
        <taxon>Bacteria</taxon>
        <taxon>Bacillati</taxon>
        <taxon>Bacillota</taxon>
        <taxon>Bacilli</taxon>
        <taxon>Bacillales</taxon>
        <taxon>Bacillaceae</taxon>
        <taxon>Cytobacillus</taxon>
    </lineage>
</organism>
<dbReference type="Proteomes" id="UP000233343">
    <property type="component" value="Unassembled WGS sequence"/>
</dbReference>
<protein>
    <submittedName>
        <fullName evidence="1">Uncharacterized protein</fullName>
    </submittedName>
</protein>
<comment type="caution">
    <text evidence="1">The sequence shown here is derived from an EMBL/GenBank/DDBJ whole genome shotgun (WGS) entry which is preliminary data.</text>
</comment>
<reference evidence="1 2" key="1">
    <citation type="journal article" date="2010" name="Int. J. Syst. Evol. Microbiol.">
        <title>Bacillus horneckiae sp. nov., isolated from a spacecraft-assembly clean room.</title>
        <authorList>
            <person name="Vaishampayan P."/>
            <person name="Probst A."/>
            <person name="Krishnamurthi S."/>
            <person name="Ghosh S."/>
            <person name="Osman S."/>
            <person name="McDowall A."/>
            <person name="Ruckmani A."/>
            <person name="Mayilraj S."/>
            <person name="Venkateswaran K."/>
        </authorList>
    </citation>
    <scope>NUCLEOTIDE SEQUENCE [LARGE SCALE GENOMIC DNA]</scope>
    <source>
        <strain evidence="2">1PO1SC</strain>
    </source>
</reference>
<proteinExistence type="predicted"/>
<accession>A0A2N0ZM30</accession>
<dbReference type="AlphaFoldDB" id="A0A2N0ZM30"/>
<evidence type="ECO:0000313" key="2">
    <source>
        <dbReference type="Proteomes" id="UP000233343"/>
    </source>
</evidence>